<feature type="transmembrane region" description="Helical" evidence="7">
    <location>
        <begin position="327"/>
        <end position="345"/>
    </location>
</feature>
<dbReference type="GO" id="GO:0022857">
    <property type="term" value="F:transmembrane transporter activity"/>
    <property type="evidence" value="ECO:0007669"/>
    <property type="project" value="InterPro"/>
</dbReference>
<dbReference type="Proteomes" id="UP000257143">
    <property type="component" value="Unassembled WGS sequence"/>
</dbReference>
<feature type="transmembrane region" description="Helical" evidence="7">
    <location>
        <begin position="145"/>
        <end position="165"/>
    </location>
</feature>
<dbReference type="AlphaFoldDB" id="A0A3D8PMX0"/>
<dbReference type="Gene3D" id="1.20.1250.20">
    <property type="entry name" value="MFS general substrate transporter like domains"/>
    <property type="match status" value="1"/>
</dbReference>
<feature type="domain" description="Major facilitator superfamily (MFS) profile" evidence="8">
    <location>
        <begin position="20"/>
        <end position="448"/>
    </location>
</feature>
<dbReference type="RefSeq" id="WP_115774385.1">
    <property type="nucleotide sequence ID" value="NZ_PIOC01000024.1"/>
</dbReference>
<dbReference type="InterPro" id="IPR036259">
    <property type="entry name" value="MFS_trans_sf"/>
</dbReference>
<keyword evidence="5 7" id="KW-1133">Transmembrane helix</keyword>
<evidence type="ECO:0000256" key="4">
    <source>
        <dbReference type="ARBA" id="ARBA00022692"/>
    </source>
</evidence>
<proteinExistence type="predicted"/>
<dbReference type="GO" id="GO:0005886">
    <property type="term" value="C:plasma membrane"/>
    <property type="evidence" value="ECO:0007669"/>
    <property type="project" value="UniProtKB-SubCell"/>
</dbReference>
<evidence type="ECO:0000313" key="10">
    <source>
        <dbReference type="Proteomes" id="UP000257143"/>
    </source>
</evidence>
<accession>A0A3D8PMX0</accession>
<keyword evidence="10" id="KW-1185">Reference proteome</keyword>
<dbReference type="EMBL" id="PIOC01000024">
    <property type="protein sequence ID" value="RDW16588.1"/>
    <property type="molecule type" value="Genomic_DNA"/>
</dbReference>
<dbReference type="Pfam" id="PF07690">
    <property type="entry name" value="MFS_1"/>
    <property type="match status" value="1"/>
</dbReference>
<name>A0A3D8PMX0_9BACI</name>
<evidence type="ECO:0000259" key="8">
    <source>
        <dbReference type="PROSITE" id="PS50850"/>
    </source>
</evidence>
<evidence type="ECO:0000256" key="5">
    <source>
        <dbReference type="ARBA" id="ARBA00022989"/>
    </source>
</evidence>
<feature type="transmembrane region" description="Helical" evidence="7">
    <location>
        <begin position="264"/>
        <end position="285"/>
    </location>
</feature>
<dbReference type="Gene3D" id="1.20.1720.10">
    <property type="entry name" value="Multidrug resistance protein D"/>
    <property type="match status" value="1"/>
</dbReference>
<sequence>MTSTTSPQLESMVPTQVNKIILILSFTILLVVMNATMFNVALPSIIIDFSLNSSTASWLVSGYSIMFAIASLAFSRLSDFIPVSRLLFFGISILGIASIIGFFSNHFLLLLGARIVQAVGGGGIMGLGIIIAGRLRLSRRARAMAIINSTASLAFGLGPLIGGIITQYLGWNYLFAISSISVLSIPFFHLLLPKEVLQKGHFDLFGAILTGLSVTGLLLFLTTFSYIILAATVVLFVVWWRYLHKRKEPFIPPILFRNRQYTKLLLIVCITFFINFATLFLMPIMLTTTFQQGPIEVGMIIFPGAIIAVIAGQYIGRVIDRFGNMPLIISGQLFLLSATILFALLSTISPYFILVAYMFVSVGFTSLSTSISNEITRILPMRQVGSGIGVAQLIQFFGGGLGVTISGLLLTLQNSLSPETIYRNIFNCFFSVIMIAILIYGLYYRSSRLKQPS</sequence>
<dbReference type="PANTHER" id="PTHR42718:SF46">
    <property type="entry name" value="BLR6921 PROTEIN"/>
    <property type="match status" value="1"/>
</dbReference>
<dbReference type="InterPro" id="IPR020846">
    <property type="entry name" value="MFS_dom"/>
</dbReference>
<dbReference type="SUPFAM" id="SSF103473">
    <property type="entry name" value="MFS general substrate transporter"/>
    <property type="match status" value="1"/>
</dbReference>
<keyword evidence="2" id="KW-0813">Transport</keyword>
<feature type="transmembrane region" description="Helical" evidence="7">
    <location>
        <begin position="171"/>
        <end position="192"/>
    </location>
</feature>
<keyword evidence="3" id="KW-1003">Cell membrane</keyword>
<evidence type="ECO:0000256" key="2">
    <source>
        <dbReference type="ARBA" id="ARBA00022448"/>
    </source>
</evidence>
<feature type="transmembrane region" description="Helical" evidence="7">
    <location>
        <begin position="297"/>
        <end position="315"/>
    </location>
</feature>
<keyword evidence="4 7" id="KW-0812">Transmembrane</keyword>
<dbReference type="PROSITE" id="PS50850">
    <property type="entry name" value="MFS"/>
    <property type="match status" value="1"/>
</dbReference>
<comment type="caution">
    <text evidence="9">The sequence shown here is derived from an EMBL/GenBank/DDBJ whole genome shotgun (WGS) entry which is preliminary data.</text>
</comment>
<evidence type="ECO:0000256" key="3">
    <source>
        <dbReference type="ARBA" id="ARBA00022475"/>
    </source>
</evidence>
<feature type="transmembrane region" description="Helical" evidence="7">
    <location>
        <begin position="393"/>
        <end position="412"/>
    </location>
</feature>
<evidence type="ECO:0000256" key="7">
    <source>
        <dbReference type="SAM" id="Phobius"/>
    </source>
</evidence>
<evidence type="ECO:0000256" key="1">
    <source>
        <dbReference type="ARBA" id="ARBA00004651"/>
    </source>
</evidence>
<keyword evidence="6 7" id="KW-0472">Membrane</keyword>
<evidence type="ECO:0000256" key="6">
    <source>
        <dbReference type="ARBA" id="ARBA00023136"/>
    </source>
</evidence>
<dbReference type="InterPro" id="IPR011701">
    <property type="entry name" value="MFS"/>
</dbReference>
<dbReference type="PANTHER" id="PTHR42718">
    <property type="entry name" value="MAJOR FACILITATOR SUPERFAMILY MULTIDRUG TRANSPORTER MFSC"/>
    <property type="match status" value="1"/>
</dbReference>
<feature type="transmembrane region" description="Helical" evidence="7">
    <location>
        <begin position="424"/>
        <end position="443"/>
    </location>
</feature>
<feature type="transmembrane region" description="Helical" evidence="7">
    <location>
        <begin position="226"/>
        <end position="243"/>
    </location>
</feature>
<feature type="transmembrane region" description="Helical" evidence="7">
    <location>
        <begin position="115"/>
        <end position="133"/>
    </location>
</feature>
<comment type="subcellular location">
    <subcellularLocation>
        <location evidence="1">Cell membrane</location>
        <topology evidence="1">Multi-pass membrane protein</topology>
    </subcellularLocation>
</comment>
<protein>
    <submittedName>
        <fullName evidence="9">MFS transporter</fullName>
    </submittedName>
</protein>
<dbReference type="PRINTS" id="PR01036">
    <property type="entry name" value="TCRTETB"/>
</dbReference>
<feature type="transmembrane region" description="Helical" evidence="7">
    <location>
        <begin position="204"/>
        <end position="220"/>
    </location>
</feature>
<feature type="transmembrane region" description="Helical" evidence="7">
    <location>
        <begin position="20"/>
        <end position="42"/>
    </location>
</feature>
<evidence type="ECO:0000313" key="9">
    <source>
        <dbReference type="EMBL" id="RDW16588.1"/>
    </source>
</evidence>
<reference evidence="10" key="1">
    <citation type="submission" date="2017-11" db="EMBL/GenBank/DDBJ databases">
        <authorList>
            <person name="Zhu W."/>
        </authorList>
    </citation>
    <scope>NUCLEOTIDE SEQUENCE [LARGE SCALE GENOMIC DNA]</scope>
    <source>
        <strain evidence="10">CAU 1183</strain>
    </source>
</reference>
<dbReference type="OrthoDB" id="2403626at2"/>
<feature type="transmembrane region" description="Helical" evidence="7">
    <location>
        <begin position="351"/>
        <end position="372"/>
    </location>
</feature>
<feature type="transmembrane region" description="Helical" evidence="7">
    <location>
        <begin position="86"/>
        <end position="109"/>
    </location>
</feature>
<feature type="transmembrane region" description="Helical" evidence="7">
    <location>
        <begin position="54"/>
        <end position="74"/>
    </location>
</feature>
<organism evidence="9 10">
    <name type="scientific">Oceanobacillus arenosus</name>
    <dbReference type="NCBI Taxonomy" id="1229153"/>
    <lineage>
        <taxon>Bacteria</taxon>
        <taxon>Bacillati</taxon>
        <taxon>Bacillota</taxon>
        <taxon>Bacilli</taxon>
        <taxon>Bacillales</taxon>
        <taxon>Bacillaceae</taxon>
        <taxon>Oceanobacillus</taxon>
    </lineage>
</organism>
<gene>
    <name evidence="9" type="ORF">CWR48_16235</name>
</gene>